<keyword evidence="2" id="KW-1185">Reference proteome</keyword>
<sequence>MTPPSQPDTTQPNPKETPDPIPASAGTAHDLLQNGEANAKPWWRTPHLLQLNALMLSPLLTIIAWGFDISMTNALQSLSAFNEKFGNPEGARLGLYGASTQIGGMATIFVSPWLVQRFGRRVSIAGGCLMIIAMAVMQTFSTSLEMFIAGKILLGFGSVAVQISAPVLITELAYPTHRSRITALYNTLIYVGFILGSWSAFGTRNIHGDRSWQIPCVLQAALPAYQVLTIFFCPESPRWLVSKGQEKKAREILIKYHGGGVETPLVQAEMEEIRAGIEADASQVRFNKKDIMDLLSHRGNQRRLLLTTVTAVGSQACGSGLISAYLPQVLNNIGMKTTQEQTLIAGIVNIWSWFIGIAAAVFINRFNKRFMFLFGTGGMIIAFSVWTALAARYEVTESNSFGLGVVAMIFVYNFFYGVSSNFCPTTLASYLPLTVSYPLEICTTKQRSLFFSWNFFSISMSTFIVNYINPIGIKNLSWRYYLLTIAFTSLIWLIIYFTFVDTKGMSLEEIATIFDGKDGLDVARSAVHIEDTKTSALVEEDEGRPTMTTRYYTTQGTS</sequence>
<dbReference type="EMBL" id="CADEHS020000450">
    <property type="protein sequence ID" value="CAG9951904.1"/>
    <property type="molecule type" value="Genomic_DNA"/>
</dbReference>
<dbReference type="Proteomes" id="UP000836387">
    <property type="component" value="Unassembled WGS sequence"/>
</dbReference>
<comment type="caution">
    <text evidence="1">The sequence shown here is derived from an EMBL/GenBank/DDBJ whole genome shotgun (WGS) entry which is preliminary data.</text>
</comment>
<gene>
    <name evidence="1" type="ORF">CRV2_00018458</name>
</gene>
<evidence type="ECO:0000313" key="2">
    <source>
        <dbReference type="Proteomes" id="UP000836387"/>
    </source>
</evidence>
<reference evidence="1" key="2">
    <citation type="submission" date="2021-10" db="EMBL/GenBank/DDBJ databases">
        <authorList>
            <person name="Piombo E."/>
        </authorList>
    </citation>
    <scope>NUCLEOTIDE SEQUENCE</scope>
</reference>
<evidence type="ECO:0000313" key="1">
    <source>
        <dbReference type="EMBL" id="CAG9951904.1"/>
    </source>
</evidence>
<name>A0ACA9UGT0_BIOOC</name>
<protein>
    <submittedName>
        <fullName evidence="1">Uncharacterized protein</fullName>
    </submittedName>
</protein>
<accession>A0ACA9UGT0</accession>
<proteinExistence type="predicted"/>
<reference evidence="1" key="1">
    <citation type="submission" date="2020-04" db="EMBL/GenBank/DDBJ databases">
        <authorList>
            <person name="Broberg M."/>
        </authorList>
    </citation>
    <scope>NUCLEOTIDE SEQUENCE</scope>
</reference>
<organism evidence="1 2">
    <name type="scientific">Clonostachys rosea f. rosea IK726</name>
    <dbReference type="NCBI Taxonomy" id="1349383"/>
    <lineage>
        <taxon>Eukaryota</taxon>
        <taxon>Fungi</taxon>
        <taxon>Dikarya</taxon>
        <taxon>Ascomycota</taxon>
        <taxon>Pezizomycotina</taxon>
        <taxon>Sordariomycetes</taxon>
        <taxon>Hypocreomycetidae</taxon>
        <taxon>Hypocreales</taxon>
        <taxon>Bionectriaceae</taxon>
        <taxon>Clonostachys</taxon>
    </lineage>
</organism>